<comment type="subcellular location">
    <subcellularLocation>
        <location evidence="1">Cell membrane</location>
        <topology evidence="1">Single-pass membrane protein</topology>
    </subcellularLocation>
</comment>
<keyword evidence="2" id="KW-1003">Cell membrane</keyword>
<feature type="domain" description="Phage shock protein PspC N-terminal" evidence="7">
    <location>
        <begin position="5"/>
        <end position="62"/>
    </location>
</feature>
<evidence type="ECO:0000313" key="9">
    <source>
        <dbReference type="Proteomes" id="UP000294963"/>
    </source>
</evidence>
<dbReference type="PANTHER" id="PTHR33885">
    <property type="entry name" value="PHAGE SHOCK PROTEIN C"/>
    <property type="match status" value="1"/>
</dbReference>
<evidence type="ECO:0000256" key="1">
    <source>
        <dbReference type="ARBA" id="ARBA00004162"/>
    </source>
</evidence>
<dbReference type="InterPro" id="IPR052027">
    <property type="entry name" value="PspC"/>
</dbReference>
<evidence type="ECO:0000256" key="5">
    <source>
        <dbReference type="ARBA" id="ARBA00023136"/>
    </source>
</evidence>
<dbReference type="PANTHER" id="PTHR33885:SF3">
    <property type="entry name" value="PHAGE SHOCK PROTEIN C"/>
    <property type="match status" value="1"/>
</dbReference>
<protein>
    <submittedName>
        <fullName evidence="8">Phage shock protein C (PspC) family protein</fullName>
    </submittedName>
</protein>
<comment type="caution">
    <text evidence="8">The sequence shown here is derived from an EMBL/GenBank/DDBJ whole genome shotgun (WGS) entry which is preliminary data.</text>
</comment>
<accession>A0A4R1Y0Y8</accession>
<evidence type="ECO:0000256" key="4">
    <source>
        <dbReference type="ARBA" id="ARBA00022989"/>
    </source>
</evidence>
<evidence type="ECO:0000256" key="2">
    <source>
        <dbReference type="ARBA" id="ARBA00022475"/>
    </source>
</evidence>
<keyword evidence="4 6" id="KW-1133">Transmembrane helix</keyword>
<feature type="transmembrane region" description="Helical" evidence="6">
    <location>
        <begin position="35"/>
        <end position="60"/>
    </location>
</feature>
<evidence type="ECO:0000313" key="8">
    <source>
        <dbReference type="EMBL" id="TCM69181.1"/>
    </source>
</evidence>
<dbReference type="AlphaFoldDB" id="A0A4R1Y0Y8"/>
<gene>
    <name evidence="8" type="ORF">EC844_103126</name>
</gene>
<dbReference type="InterPro" id="IPR007168">
    <property type="entry name" value="Phageshock_PspC_N"/>
</dbReference>
<keyword evidence="9" id="KW-1185">Reference proteome</keyword>
<keyword evidence="5 6" id="KW-0472">Membrane</keyword>
<evidence type="ECO:0000259" key="7">
    <source>
        <dbReference type="Pfam" id="PF04024"/>
    </source>
</evidence>
<sequence>MQNPGLYRSSQNKMIAGVMGGIAQRFGWNATLLRLIFVAVSLLSAGFPGILVYLVLWFVIPKQSKRLNPPNRQGALRTVYDEQRYNR</sequence>
<dbReference type="OrthoDB" id="7359894at2"/>
<name>A0A4R1Y0Y8_ACICA</name>
<evidence type="ECO:0000256" key="3">
    <source>
        <dbReference type="ARBA" id="ARBA00022692"/>
    </source>
</evidence>
<reference evidence="8 9" key="1">
    <citation type="submission" date="2019-03" db="EMBL/GenBank/DDBJ databases">
        <title>Genomic analyses of the natural microbiome of Caenorhabditis elegans.</title>
        <authorList>
            <person name="Samuel B."/>
        </authorList>
    </citation>
    <scope>NUCLEOTIDE SEQUENCE [LARGE SCALE GENOMIC DNA]</scope>
    <source>
        <strain evidence="8 9">JUb89</strain>
    </source>
</reference>
<dbReference type="EMBL" id="SLVJ01000003">
    <property type="protein sequence ID" value="TCM69181.1"/>
    <property type="molecule type" value="Genomic_DNA"/>
</dbReference>
<proteinExistence type="predicted"/>
<dbReference type="Pfam" id="PF04024">
    <property type="entry name" value="PspC"/>
    <property type="match status" value="1"/>
</dbReference>
<evidence type="ECO:0000256" key="6">
    <source>
        <dbReference type="SAM" id="Phobius"/>
    </source>
</evidence>
<dbReference type="GO" id="GO:0005886">
    <property type="term" value="C:plasma membrane"/>
    <property type="evidence" value="ECO:0007669"/>
    <property type="project" value="UniProtKB-SubCell"/>
</dbReference>
<dbReference type="Proteomes" id="UP000294963">
    <property type="component" value="Unassembled WGS sequence"/>
</dbReference>
<organism evidence="8 9">
    <name type="scientific">Acinetobacter calcoaceticus</name>
    <dbReference type="NCBI Taxonomy" id="471"/>
    <lineage>
        <taxon>Bacteria</taxon>
        <taxon>Pseudomonadati</taxon>
        <taxon>Pseudomonadota</taxon>
        <taxon>Gammaproteobacteria</taxon>
        <taxon>Moraxellales</taxon>
        <taxon>Moraxellaceae</taxon>
        <taxon>Acinetobacter</taxon>
        <taxon>Acinetobacter calcoaceticus/baumannii complex</taxon>
    </lineage>
</organism>
<keyword evidence="3 6" id="KW-0812">Transmembrane</keyword>